<dbReference type="EMBL" id="SACO01000016">
    <property type="protein sequence ID" value="RVU03384.1"/>
    <property type="molecule type" value="Genomic_DNA"/>
</dbReference>
<dbReference type="AlphaFoldDB" id="A0A3S2UP97"/>
<evidence type="ECO:0000313" key="9">
    <source>
        <dbReference type="Proteomes" id="UP000282837"/>
    </source>
</evidence>
<keyword evidence="3" id="KW-0732">Signal</keyword>
<dbReference type="OrthoDB" id="9800613at2"/>
<comment type="similarity">
    <text evidence="2">Belongs to the membrane fusion protein (MFP) (TC 8.A.1) family.</text>
</comment>
<feature type="chain" id="PRO_5018627789" evidence="3">
    <location>
        <begin position="20"/>
        <end position="380"/>
    </location>
</feature>
<comment type="subcellular location">
    <subcellularLocation>
        <location evidence="1">Cell envelope</location>
    </subcellularLocation>
</comment>
<dbReference type="Gene3D" id="2.40.30.170">
    <property type="match status" value="1"/>
</dbReference>
<organism evidence="8 9">
    <name type="scientific">Novosphingobium umbonatum</name>
    <dbReference type="NCBI Taxonomy" id="1908524"/>
    <lineage>
        <taxon>Bacteria</taxon>
        <taxon>Pseudomonadati</taxon>
        <taxon>Pseudomonadota</taxon>
        <taxon>Alphaproteobacteria</taxon>
        <taxon>Sphingomonadales</taxon>
        <taxon>Sphingomonadaceae</taxon>
        <taxon>Novosphingobium</taxon>
    </lineage>
</organism>
<comment type="caution">
    <text evidence="8">The sequence shown here is derived from an EMBL/GenBank/DDBJ whole genome shotgun (WGS) entry which is preliminary data.</text>
</comment>
<dbReference type="InterPro" id="IPR058626">
    <property type="entry name" value="MdtA-like_b-barrel"/>
</dbReference>
<feature type="signal peptide" evidence="3">
    <location>
        <begin position="1"/>
        <end position="19"/>
    </location>
</feature>
<feature type="domain" description="Multidrug resistance protein MdtA-like beta-barrel" evidence="6">
    <location>
        <begin position="207"/>
        <end position="289"/>
    </location>
</feature>
<dbReference type="Gene3D" id="2.40.420.20">
    <property type="match status" value="1"/>
</dbReference>
<dbReference type="GO" id="GO:0046677">
    <property type="term" value="P:response to antibiotic"/>
    <property type="evidence" value="ECO:0007669"/>
    <property type="project" value="TreeGrafter"/>
</dbReference>
<evidence type="ECO:0000259" key="7">
    <source>
        <dbReference type="Pfam" id="PF25967"/>
    </source>
</evidence>
<evidence type="ECO:0000259" key="5">
    <source>
        <dbReference type="Pfam" id="PF25917"/>
    </source>
</evidence>
<proteinExistence type="inferred from homology"/>
<sequence length="380" mass="39364">MMRYNPLQLALPLLSLALAACNGDAPPMGPPPAEVLITAAQDQSVALADELPGRVVAFRTAEIRPQVGGIVQSRLFTEGAMVTAGQPLFQINPAPFRADAASASATLARAQATYARAATQADRLKPLVGADAISRQTYDDATVARDQAAADVAQARAALDRRRLDLGFARVTSPISGQIGAASVTEGALVGTTDANPMATVQQIDKVYVDVRQPAARLDALRAAVAEGAGAGAAPVEIISASGQPHPVKGRLLFSDVTVDPGTGNAVVRVLVDNPGNRLLPGMFVRARLPRLHMPHAITVPQQAVGHDAAGRAVIHIWNGRGLEERQVEAGDVVDGAIIITKGLKAGEQVVVVGMDRVLPGAPVKALPWKAPAPTAPAAH</sequence>
<dbReference type="InterPro" id="IPR058625">
    <property type="entry name" value="MdtA-like_BSH"/>
</dbReference>
<feature type="domain" description="Multidrug resistance protein MdtA-like C-terminal permuted SH3" evidence="7">
    <location>
        <begin position="297"/>
        <end position="357"/>
    </location>
</feature>
<name>A0A3S2UP97_9SPHN</name>
<dbReference type="PANTHER" id="PTHR30158">
    <property type="entry name" value="ACRA/E-RELATED COMPONENT OF DRUG EFFLUX TRANSPORTER"/>
    <property type="match status" value="1"/>
</dbReference>
<feature type="domain" description="Multidrug resistance protein MdtA-like barrel-sandwich hybrid" evidence="5">
    <location>
        <begin position="59"/>
        <end position="202"/>
    </location>
</feature>
<feature type="domain" description="Multidrug resistance protein MdtA-like alpha-helical hairpin" evidence="4">
    <location>
        <begin position="101"/>
        <end position="168"/>
    </location>
</feature>
<evidence type="ECO:0000256" key="2">
    <source>
        <dbReference type="ARBA" id="ARBA00009477"/>
    </source>
</evidence>
<dbReference type="InterPro" id="IPR058624">
    <property type="entry name" value="MdtA-like_HH"/>
</dbReference>
<dbReference type="Pfam" id="PF25876">
    <property type="entry name" value="HH_MFP_RND"/>
    <property type="match status" value="1"/>
</dbReference>
<dbReference type="InterPro" id="IPR006143">
    <property type="entry name" value="RND_pump_MFP"/>
</dbReference>
<evidence type="ECO:0000313" key="8">
    <source>
        <dbReference type="EMBL" id="RVU03384.1"/>
    </source>
</evidence>
<evidence type="ECO:0000259" key="6">
    <source>
        <dbReference type="Pfam" id="PF25944"/>
    </source>
</evidence>
<dbReference type="InterPro" id="IPR058627">
    <property type="entry name" value="MdtA-like_C"/>
</dbReference>
<dbReference type="SUPFAM" id="SSF111369">
    <property type="entry name" value="HlyD-like secretion proteins"/>
    <property type="match status" value="1"/>
</dbReference>
<dbReference type="Pfam" id="PF25967">
    <property type="entry name" value="RND-MFP_C"/>
    <property type="match status" value="1"/>
</dbReference>
<gene>
    <name evidence="8" type="ORF">EOE18_16325</name>
</gene>
<evidence type="ECO:0000256" key="1">
    <source>
        <dbReference type="ARBA" id="ARBA00004196"/>
    </source>
</evidence>
<dbReference type="Proteomes" id="UP000282837">
    <property type="component" value="Unassembled WGS sequence"/>
</dbReference>
<evidence type="ECO:0000259" key="4">
    <source>
        <dbReference type="Pfam" id="PF25876"/>
    </source>
</evidence>
<accession>A0A3S2UP97</accession>
<dbReference type="PANTHER" id="PTHR30158:SF3">
    <property type="entry name" value="MULTIDRUG EFFLUX PUMP SUBUNIT ACRA-RELATED"/>
    <property type="match status" value="1"/>
</dbReference>
<keyword evidence="9" id="KW-1185">Reference proteome</keyword>
<dbReference type="Pfam" id="PF25944">
    <property type="entry name" value="Beta-barrel_RND"/>
    <property type="match status" value="1"/>
</dbReference>
<dbReference type="GO" id="GO:0005886">
    <property type="term" value="C:plasma membrane"/>
    <property type="evidence" value="ECO:0007669"/>
    <property type="project" value="TreeGrafter"/>
</dbReference>
<protein>
    <submittedName>
        <fullName evidence="8">Efflux RND transporter periplasmic adaptor subunit</fullName>
    </submittedName>
</protein>
<reference evidence="8 9" key="1">
    <citation type="submission" date="2019-01" db="EMBL/GenBank/DDBJ databases">
        <authorList>
            <person name="Chen W.-M."/>
        </authorList>
    </citation>
    <scope>NUCLEOTIDE SEQUENCE [LARGE SCALE GENOMIC DNA]</scope>
    <source>
        <strain evidence="8 9">FSY-9</strain>
    </source>
</reference>
<dbReference type="PROSITE" id="PS51257">
    <property type="entry name" value="PROKAR_LIPOPROTEIN"/>
    <property type="match status" value="1"/>
</dbReference>
<dbReference type="GO" id="GO:0030313">
    <property type="term" value="C:cell envelope"/>
    <property type="evidence" value="ECO:0007669"/>
    <property type="project" value="UniProtKB-SubCell"/>
</dbReference>
<evidence type="ECO:0000256" key="3">
    <source>
        <dbReference type="SAM" id="SignalP"/>
    </source>
</evidence>
<dbReference type="Pfam" id="PF25917">
    <property type="entry name" value="BSH_RND"/>
    <property type="match status" value="1"/>
</dbReference>
<dbReference type="NCBIfam" id="TIGR01730">
    <property type="entry name" value="RND_mfp"/>
    <property type="match status" value="1"/>
</dbReference>
<dbReference type="Gene3D" id="2.40.50.100">
    <property type="match status" value="1"/>
</dbReference>
<dbReference type="RefSeq" id="WP_127711480.1">
    <property type="nucleotide sequence ID" value="NZ_SACO01000016.1"/>
</dbReference>
<dbReference type="GO" id="GO:0022857">
    <property type="term" value="F:transmembrane transporter activity"/>
    <property type="evidence" value="ECO:0007669"/>
    <property type="project" value="InterPro"/>
</dbReference>
<dbReference type="Gene3D" id="1.10.287.470">
    <property type="entry name" value="Helix hairpin bin"/>
    <property type="match status" value="1"/>
</dbReference>